<dbReference type="SUPFAM" id="SSF46785">
    <property type="entry name" value="Winged helix' DNA-binding domain"/>
    <property type="match status" value="1"/>
</dbReference>
<evidence type="ECO:0000259" key="1">
    <source>
        <dbReference type="Pfam" id="PF03551"/>
    </source>
</evidence>
<dbReference type="OrthoDB" id="8443918at2"/>
<dbReference type="InterPro" id="IPR052509">
    <property type="entry name" value="Metal_resp_DNA-bind_regulator"/>
</dbReference>
<dbReference type="InterPro" id="IPR036388">
    <property type="entry name" value="WH-like_DNA-bd_sf"/>
</dbReference>
<reference evidence="2 3" key="1">
    <citation type="submission" date="2016-07" db="EMBL/GenBank/DDBJ databases">
        <title>Draft genome sequence of Prauserella sp. YIM 121212, isolated from alkaline soil.</title>
        <authorList>
            <person name="Ruckert C."/>
            <person name="Albersmeier A."/>
            <person name="Jiang C.-L."/>
            <person name="Jiang Y."/>
            <person name="Kalinowski J."/>
            <person name="Schneider O."/>
            <person name="Winkler A."/>
            <person name="Zotchev S.B."/>
        </authorList>
    </citation>
    <scope>NUCLEOTIDE SEQUENCE [LARGE SCALE GENOMIC DNA]</scope>
    <source>
        <strain evidence="2 3">YIM 121212</strain>
    </source>
</reference>
<dbReference type="PANTHER" id="PTHR33169">
    <property type="entry name" value="PADR-FAMILY TRANSCRIPTIONAL REGULATOR"/>
    <property type="match status" value="1"/>
</dbReference>
<dbReference type="InterPro" id="IPR005149">
    <property type="entry name" value="Tscrpt_reg_PadR_N"/>
</dbReference>
<gene>
    <name evidence="2" type="ORF">BA062_32655</name>
</gene>
<dbReference type="AlphaFoldDB" id="A0A318M0A0"/>
<dbReference type="InterPro" id="IPR036390">
    <property type="entry name" value="WH_DNA-bd_sf"/>
</dbReference>
<sequence>MSATRLLVLGVVRMYGSAHGYQVRRELLSWSADKWANVQPGSIYHALKKMAAEGLLEQVRTEPSGVGPDRVGYRLTGEGESEFLRTLQQQLADVGDDVNASAGFLAAVAFLPALDRERAVSLLKYRLTQLKGNEASIAGLLAHGTQWGQPQHVNALYRLWQAQLETAVSWTRDLIERLRAGEYVMADEGPSFGSPGPGRPAVIKFD</sequence>
<evidence type="ECO:0000313" key="3">
    <source>
        <dbReference type="Proteomes" id="UP000247892"/>
    </source>
</evidence>
<protein>
    <submittedName>
        <fullName evidence="2">PadR family transcriptional regulator</fullName>
    </submittedName>
</protein>
<evidence type="ECO:0000313" key="2">
    <source>
        <dbReference type="EMBL" id="PXY20635.1"/>
    </source>
</evidence>
<comment type="caution">
    <text evidence="2">The sequence shown here is derived from an EMBL/GenBank/DDBJ whole genome shotgun (WGS) entry which is preliminary data.</text>
</comment>
<organism evidence="2 3">
    <name type="scientific">Prauserella flavalba</name>
    <dbReference type="NCBI Taxonomy" id="1477506"/>
    <lineage>
        <taxon>Bacteria</taxon>
        <taxon>Bacillati</taxon>
        <taxon>Actinomycetota</taxon>
        <taxon>Actinomycetes</taxon>
        <taxon>Pseudonocardiales</taxon>
        <taxon>Pseudonocardiaceae</taxon>
        <taxon>Prauserella</taxon>
    </lineage>
</organism>
<proteinExistence type="predicted"/>
<dbReference type="Pfam" id="PF03551">
    <property type="entry name" value="PadR"/>
    <property type="match status" value="1"/>
</dbReference>
<dbReference type="Proteomes" id="UP000247892">
    <property type="component" value="Unassembled WGS sequence"/>
</dbReference>
<accession>A0A318M0A0</accession>
<dbReference type="PANTHER" id="PTHR33169:SF14">
    <property type="entry name" value="TRANSCRIPTIONAL REGULATOR RV3488"/>
    <property type="match status" value="1"/>
</dbReference>
<name>A0A318M0A0_9PSEU</name>
<dbReference type="RefSeq" id="WP_110343149.1">
    <property type="nucleotide sequence ID" value="NZ_MASU01000016.1"/>
</dbReference>
<dbReference type="Gene3D" id="1.10.10.10">
    <property type="entry name" value="Winged helix-like DNA-binding domain superfamily/Winged helix DNA-binding domain"/>
    <property type="match status" value="1"/>
</dbReference>
<feature type="domain" description="Transcription regulator PadR N-terminal" evidence="1">
    <location>
        <begin position="8"/>
        <end position="83"/>
    </location>
</feature>
<dbReference type="EMBL" id="MASU01000016">
    <property type="protein sequence ID" value="PXY20635.1"/>
    <property type="molecule type" value="Genomic_DNA"/>
</dbReference>
<keyword evidence="3" id="KW-1185">Reference proteome</keyword>